<name>A0A4R5C619_9FLAO</name>
<keyword evidence="1" id="KW-0732">Signal</keyword>
<evidence type="ECO:0000313" key="3">
    <source>
        <dbReference type="EMBL" id="TDD93543.1"/>
    </source>
</evidence>
<dbReference type="InterPro" id="IPR026444">
    <property type="entry name" value="Secre_tail"/>
</dbReference>
<evidence type="ECO:0000259" key="2">
    <source>
        <dbReference type="Pfam" id="PF18962"/>
    </source>
</evidence>
<sequence>MGRIILTQSRLGTDSTYVFSTSNLSDGIYIMKITTRDKTEMGTKIIVKN</sequence>
<dbReference type="Pfam" id="PF18962">
    <property type="entry name" value="Por_Secre_tail"/>
    <property type="match status" value="1"/>
</dbReference>
<accession>A0A4R5C619</accession>
<organism evidence="3 4">
    <name type="scientific">Flavobacterium cellulosilyticum</name>
    <dbReference type="NCBI Taxonomy" id="2541731"/>
    <lineage>
        <taxon>Bacteria</taxon>
        <taxon>Pseudomonadati</taxon>
        <taxon>Bacteroidota</taxon>
        <taxon>Flavobacteriia</taxon>
        <taxon>Flavobacteriales</taxon>
        <taxon>Flavobacteriaceae</taxon>
        <taxon>Flavobacterium</taxon>
    </lineage>
</organism>
<protein>
    <submittedName>
        <fullName evidence="3">T9SS type A sorting domain-containing protein</fullName>
    </submittedName>
</protein>
<comment type="caution">
    <text evidence="3">The sequence shown here is derived from an EMBL/GenBank/DDBJ whole genome shotgun (WGS) entry which is preliminary data.</text>
</comment>
<dbReference type="Proteomes" id="UP000295479">
    <property type="component" value="Unassembled WGS sequence"/>
</dbReference>
<dbReference type="OrthoDB" id="1341791at2"/>
<reference evidence="3 4" key="1">
    <citation type="submission" date="2019-03" db="EMBL/GenBank/DDBJ databases">
        <title>Flavobacterium AR-3-4 sp. nov. isolated from arctic soil.</title>
        <authorList>
            <person name="Chaudhary D.K."/>
        </authorList>
    </citation>
    <scope>NUCLEOTIDE SEQUENCE [LARGE SCALE GENOMIC DNA]</scope>
    <source>
        <strain evidence="3 4">AR-3-4</strain>
    </source>
</reference>
<keyword evidence="4" id="KW-1185">Reference proteome</keyword>
<gene>
    <name evidence="3" type="ORF">E0F76_18895</name>
</gene>
<proteinExistence type="predicted"/>
<evidence type="ECO:0000256" key="1">
    <source>
        <dbReference type="ARBA" id="ARBA00022729"/>
    </source>
</evidence>
<dbReference type="EMBL" id="SMFK01000026">
    <property type="protein sequence ID" value="TDD93543.1"/>
    <property type="molecule type" value="Genomic_DNA"/>
</dbReference>
<dbReference type="NCBIfam" id="TIGR04183">
    <property type="entry name" value="Por_Secre_tail"/>
    <property type="match status" value="1"/>
</dbReference>
<evidence type="ECO:0000313" key="4">
    <source>
        <dbReference type="Proteomes" id="UP000295479"/>
    </source>
</evidence>
<feature type="domain" description="Secretion system C-terminal sorting" evidence="2">
    <location>
        <begin position="2"/>
        <end position="47"/>
    </location>
</feature>
<dbReference type="AlphaFoldDB" id="A0A4R5C619"/>